<gene>
    <name evidence="12" type="ORF">DHEL01_v205052</name>
</gene>
<accession>A0A2P5I208</accession>
<evidence type="ECO:0000313" key="13">
    <source>
        <dbReference type="Proteomes" id="UP000094444"/>
    </source>
</evidence>
<dbReference type="InterPro" id="IPR008930">
    <property type="entry name" value="Terpenoid_cyclase/PrenylTrfase"/>
</dbReference>
<dbReference type="OrthoDB" id="10261146at2759"/>
<feature type="compositionally biased region" description="Gly residues" evidence="10">
    <location>
        <begin position="375"/>
        <end position="391"/>
    </location>
</feature>
<protein>
    <recommendedName>
        <fullName evidence="3 9">Protein farnesyltransferase subunit beta</fullName>
        <shortName evidence="9">FTase-beta</shortName>
        <ecNumber evidence="2 9">2.5.1.58</ecNumber>
    </recommendedName>
</protein>
<dbReference type="GO" id="GO:0005965">
    <property type="term" value="C:protein farnesyltransferase complex"/>
    <property type="evidence" value="ECO:0007669"/>
    <property type="project" value="UniProtKB-UniRule"/>
</dbReference>
<keyword evidence="8 9" id="KW-0862">Zinc</keyword>
<evidence type="ECO:0000256" key="2">
    <source>
        <dbReference type="ARBA" id="ARBA00012702"/>
    </source>
</evidence>
<organism evidence="12 13">
    <name type="scientific">Diaporthe helianthi</name>
    <dbReference type="NCBI Taxonomy" id="158607"/>
    <lineage>
        <taxon>Eukaryota</taxon>
        <taxon>Fungi</taxon>
        <taxon>Dikarya</taxon>
        <taxon>Ascomycota</taxon>
        <taxon>Pezizomycotina</taxon>
        <taxon>Sordariomycetes</taxon>
        <taxon>Sordariomycetidae</taxon>
        <taxon>Diaporthales</taxon>
        <taxon>Diaporthaceae</taxon>
        <taxon>Diaporthe</taxon>
    </lineage>
</organism>
<evidence type="ECO:0000256" key="9">
    <source>
        <dbReference type="RuleBase" id="RU365056"/>
    </source>
</evidence>
<sequence length="547" mass="58526">MRARTKNQGARNRVIFPGRAVVASVLQAKKSQHRPPTSTAPDPVIDTPTGSRRVSAMIPDLFTSLPPVRDELQSETTVSQDDTVSLCLPFLSGEGNDGRNDHGLPRLDRERHVRFLHKQLGKHPAPFVAADASRPWFLCWSLNGLSLLGEDVSSYRAALIDTARSMQNDTGGFGGGNGQMSHLATTYAMVLALALAGGDAVYEVVDRRAMWKWLCALKQPSGGFQMAVGGEVDVRGAYCAAVIISLLNLPTDLTPESPAWTPDHPTLFTKLPEYVQRCQTFEGGISAHPGAEAHGAYAFCALGCLAILDSPDRIIPRYLDVPRLISWLSSRQYAPEGGFSGRTNKLVDGCYSHWVGGCWPLIEAALAGGAPTAAAGGGGEAGGAGGVGGSRGHAPPLRDDQPGLEHKLSPPGRSLYSREGLIRYIMCCCQDQSKRGGLRDKPGRTSDGYHTCYVLSGLSSAQHKSELVDTVAPGVAANQCDAGNLGSTMLSGSGQPYLTSSWSVTPYLDEAQIIDEQDRLVPLHPLYTLPVGRVADIKRYFHAKPGF</sequence>
<comment type="function">
    <text evidence="9">Catalyzes the transfer of a farnesyl moiety from farnesyl diphosphate to a cysteine at the fourth position from the C-terminus of several proteins. The beta subunit is responsible for peptide-binding.</text>
</comment>
<comment type="similarity">
    <text evidence="1 9">Belongs to the protein prenyltransferase subunit beta family.</text>
</comment>
<dbReference type="GO" id="GO:0008270">
    <property type="term" value="F:zinc ion binding"/>
    <property type="evidence" value="ECO:0007669"/>
    <property type="project" value="UniProtKB-UniRule"/>
</dbReference>
<dbReference type="Pfam" id="PF00432">
    <property type="entry name" value="Prenyltrans"/>
    <property type="match status" value="1"/>
</dbReference>
<dbReference type="SUPFAM" id="SSF48239">
    <property type="entry name" value="Terpenoid cyclases/Protein prenyltransferases"/>
    <property type="match status" value="1"/>
</dbReference>
<dbReference type="InterPro" id="IPR001330">
    <property type="entry name" value="Prenyltrans"/>
</dbReference>
<dbReference type="InParanoid" id="A0A2P5I208"/>
<dbReference type="AlphaFoldDB" id="A0A2P5I208"/>
<dbReference type="GO" id="GO:0004660">
    <property type="term" value="F:protein farnesyltransferase activity"/>
    <property type="evidence" value="ECO:0007669"/>
    <property type="project" value="UniProtKB-UniRule"/>
</dbReference>
<evidence type="ECO:0000256" key="6">
    <source>
        <dbReference type="ARBA" id="ARBA00022723"/>
    </source>
</evidence>
<comment type="caution">
    <text evidence="12">The sequence shown here is derived from an EMBL/GenBank/DDBJ whole genome shotgun (WGS) entry which is preliminary data.</text>
</comment>
<keyword evidence="5 9" id="KW-0808">Transferase</keyword>
<dbReference type="CDD" id="cd02893">
    <property type="entry name" value="FTase"/>
    <property type="match status" value="1"/>
</dbReference>
<keyword evidence="6 9" id="KW-0479">Metal-binding</keyword>
<dbReference type="Proteomes" id="UP000094444">
    <property type="component" value="Unassembled WGS sequence"/>
</dbReference>
<evidence type="ECO:0000256" key="1">
    <source>
        <dbReference type="ARBA" id="ARBA00010497"/>
    </source>
</evidence>
<dbReference type="InterPro" id="IPR045089">
    <property type="entry name" value="PGGT1B-like"/>
</dbReference>
<dbReference type="STRING" id="158607.A0A2P5I208"/>
<evidence type="ECO:0000256" key="7">
    <source>
        <dbReference type="ARBA" id="ARBA00022737"/>
    </source>
</evidence>
<evidence type="ECO:0000256" key="5">
    <source>
        <dbReference type="ARBA" id="ARBA00022679"/>
    </source>
</evidence>
<dbReference type="FunFam" id="1.50.10.20:FF:000014">
    <property type="entry name" value="Protein farnesyltransferase subunit beta"/>
    <property type="match status" value="1"/>
</dbReference>
<evidence type="ECO:0000313" key="12">
    <source>
        <dbReference type="EMBL" id="POS76549.1"/>
    </source>
</evidence>
<evidence type="ECO:0000256" key="8">
    <source>
        <dbReference type="ARBA" id="ARBA00022833"/>
    </source>
</evidence>
<dbReference type="PANTHER" id="PTHR11774">
    <property type="entry name" value="GERANYLGERANYL TRANSFERASE TYPE BETA SUBUNIT"/>
    <property type="match status" value="1"/>
</dbReference>
<comment type="cofactor">
    <cofactor evidence="9">
        <name>Zn(2+)</name>
        <dbReference type="ChEBI" id="CHEBI:29105"/>
    </cofactor>
    <text evidence="9">Binds 1 zinc ion per subunit.</text>
</comment>
<dbReference type="Gene3D" id="1.50.10.20">
    <property type="match status" value="1"/>
</dbReference>
<keyword evidence="4 9" id="KW-0637">Prenyltransferase</keyword>
<dbReference type="EC" id="2.5.1.58" evidence="2 9"/>
<dbReference type="FunCoup" id="A0A2P5I208">
    <property type="interactions" value="698"/>
</dbReference>
<keyword evidence="7" id="KW-0677">Repeat</keyword>
<evidence type="ECO:0000256" key="3">
    <source>
        <dbReference type="ARBA" id="ARBA00015798"/>
    </source>
</evidence>
<evidence type="ECO:0000259" key="11">
    <source>
        <dbReference type="Pfam" id="PF00432"/>
    </source>
</evidence>
<dbReference type="InterPro" id="IPR026872">
    <property type="entry name" value="FTB"/>
</dbReference>
<evidence type="ECO:0000256" key="4">
    <source>
        <dbReference type="ARBA" id="ARBA00022602"/>
    </source>
</evidence>
<dbReference type="GO" id="GO:0097354">
    <property type="term" value="P:prenylation"/>
    <property type="evidence" value="ECO:0007669"/>
    <property type="project" value="UniProtKB-UniRule"/>
</dbReference>
<feature type="compositionally biased region" description="Basic and acidic residues" evidence="10">
    <location>
        <begin position="396"/>
        <end position="408"/>
    </location>
</feature>
<proteinExistence type="inferred from homology"/>
<comment type="catalytic activity">
    <reaction evidence="9">
        <text>L-cysteinyl-[protein] + (2E,6E)-farnesyl diphosphate = S-(2E,6E)-farnesyl-L-cysteinyl-[protein] + diphosphate</text>
        <dbReference type="Rhea" id="RHEA:13345"/>
        <dbReference type="Rhea" id="RHEA-COMP:10131"/>
        <dbReference type="Rhea" id="RHEA-COMP:11535"/>
        <dbReference type="ChEBI" id="CHEBI:29950"/>
        <dbReference type="ChEBI" id="CHEBI:33019"/>
        <dbReference type="ChEBI" id="CHEBI:86019"/>
        <dbReference type="ChEBI" id="CHEBI:175763"/>
    </reaction>
</comment>
<comment type="subunit">
    <text evidence="9">Heterodimer of an alpha and a beta subunit.</text>
</comment>
<evidence type="ECO:0000256" key="10">
    <source>
        <dbReference type="SAM" id="MobiDB-lite"/>
    </source>
</evidence>
<dbReference type="PANTHER" id="PTHR11774:SF6">
    <property type="entry name" value="PROTEIN FARNESYLTRANSFERASE SUBUNIT BETA"/>
    <property type="match status" value="1"/>
</dbReference>
<name>A0A2P5I208_DIAHE</name>
<feature type="domain" description="Prenyltransferase alpha-alpha toroid" evidence="11">
    <location>
        <begin position="107"/>
        <end position="473"/>
    </location>
</feature>
<keyword evidence="13" id="KW-1185">Reference proteome</keyword>
<feature type="region of interest" description="Disordered" evidence="10">
    <location>
        <begin position="375"/>
        <end position="412"/>
    </location>
</feature>
<reference evidence="12" key="1">
    <citation type="submission" date="2017-09" db="EMBL/GenBank/DDBJ databases">
        <title>Polyketide synthases of a Diaporthe helianthi virulent isolate.</title>
        <authorList>
            <person name="Baroncelli R."/>
        </authorList>
    </citation>
    <scope>NUCLEOTIDE SEQUENCE [LARGE SCALE GENOMIC DNA]</scope>
    <source>
        <strain evidence="12">7/96</strain>
    </source>
</reference>
<dbReference type="EMBL" id="MAVT02000357">
    <property type="protein sequence ID" value="POS76549.1"/>
    <property type="molecule type" value="Genomic_DNA"/>
</dbReference>
<feature type="region of interest" description="Disordered" evidence="10">
    <location>
        <begin position="28"/>
        <end position="51"/>
    </location>
</feature>